<keyword evidence="3" id="KW-1185">Reference proteome</keyword>
<feature type="compositionally biased region" description="Basic residues" evidence="1">
    <location>
        <begin position="86"/>
        <end position="99"/>
    </location>
</feature>
<feature type="non-terminal residue" evidence="2">
    <location>
        <position position="1"/>
    </location>
</feature>
<evidence type="ECO:0000256" key="1">
    <source>
        <dbReference type="SAM" id="MobiDB-lite"/>
    </source>
</evidence>
<evidence type="ECO:0000313" key="2">
    <source>
        <dbReference type="EMBL" id="KAK3297864.1"/>
    </source>
</evidence>
<gene>
    <name evidence="2" type="ORF">B0H64DRAFT_308698</name>
</gene>
<sequence>MSSRQLRKLQKQKEEELLNLQHVAADKGGEESSEDEPIVTKPRGNMFSGFAALQDDDENENESSEEEPAHQAPQEQAVEQVAPAKTSKKSKKKKKKGKQTKPSAPAQNEAKSIDEVDRALEELKLEAYPSGGSVVAAPADKATNILDKLLRINLQHLKAINEMRMIFGKAIDVAELEQRSEGNQQPVRRGEGVNLETFLSASAGNVGQGNRGVFEATLRANPFVDGKRTWPPGTPLGLKMIRVSDESQDEVEFAFAHDSNYDSLESGFFGLVQMLDPMQIVTYLYRYPYHVSSLLQVSKVAQQDQNSALAADLIERAVFTFGRVSLNGFRKKLETGQARLSFARPENRQFYLAGFNLIQKLALKGTYLTALEWSKLLLSLNHDDPYAVVNWIHVLAIRAQESEWFIDFCNSPLFDDPKNVYAKQSLPLAHLQLDDTPTAISTLVEGMKTLPWLYCALFSALNLDTPQPVWGIQPRDDDEALHTKLYIHLTKELWSTPQRTSLLKQAAATIPTAISTRDLPPPTAVSLATTRFVFLDNAPALMAAVPRGMLHAASPNFEFDPFPPAREANLFSSPAQSLPWAAAE</sequence>
<dbReference type="GeneID" id="87837084"/>
<name>A0AAE0HJR2_9PEZI</name>
<feature type="compositionally biased region" description="Low complexity" evidence="1">
    <location>
        <begin position="70"/>
        <end position="85"/>
    </location>
</feature>
<evidence type="ECO:0000313" key="3">
    <source>
        <dbReference type="Proteomes" id="UP001278766"/>
    </source>
</evidence>
<reference evidence="2" key="2">
    <citation type="submission" date="2023-06" db="EMBL/GenBank/DDBJ databases">
        <authorList>
            <consortium name="Lawrence Berkeley National Laboratory"/>
            <person name="Haridas S."/>
            <person name="Hensen N."/>
            <person name="Bonometti L."/>
            <person name="Westerberg I."/>
            <person name="Brannstrom I.O."/>
            <person name="Guillou S."/>
            <person name="Cros-Aarteil S."/>
            <person name="Calhoun S."/>
            <person name="Kuo A."/>
            <person name="Mondo S."/>
            <person name="Pangilinan J."/>
            <person name="Riley R."/>
            <person name="Labutti K."/>
            <person name="Andreopoulos B."/>
            <person name="Lipzen A."/>
            <person name="Chen C."/>
            <person name="Yanf M."/>
            <person name="Daum C."/>
            <person name="Ng V."/>
            <person name="Clum A."/>
            <person name="Steindorff A."/>
            <person name="Ohm R."/>
            <person name="Martin F."/>
            <person name="Silar P."/>
            <person name="Natvig D."/>
            <person name="Lalanne C."/>
            <person name="Gautier V."/>
            <person name="Ament-Velasquez S.L."/>
            <person name="Kruys A."/>
            <person name="Hutchinson M.I."/>
            <person name="Powell A.J."/>
            <person name="Barry K."/>
            <person name="Miller A.N."/>
            <person name="Grigoriev I.V."/>
            <person name="Debuchy R."/>
            <person name="Gladieux P."/>
            <person name="Thoren M.H."/>
            <person name="Johannesson H."/>
        </authorList>
    </citation>
    <scope>NUCLEOTIDE SEQUENCE</scope>
    <source>
        <strain evidence="2">CBS 168.71</strain>
    </source>
</reference>
<dbReference type="GO" id="GO:0072344">
    <property type="term" value="P:rescue of stalled ribosome"/>
    <property type="evidence" value="ECO:0007669"/>
    <property type="project" value="TreeGrafter"/>
</dbReference>
<proteinExistence type="predicted"/>
<dbReference type="InterPro" id="IPR006994">
    <property type="entry name" value="TCF25/Rqc1"/>
</dbReference>
<dbReference type="Proteomes" id="UP001278766">
    <property type="component" value="Unassembled WGS sequence"/>
</dbReference>
<dbReference type="GO" id="GO:1990116">
    <property type="term" value="P:ribosome-associated ubiquitin-dependent protein catabolic process"/>
    <property type="evidence" value="ECO:0007669"/>
    <property type="project" value="TreeGrafter"/>
</dbReference>
<feature type="compositionally biased region" description="Acidic residues" evidence="1">
    <location>
        <begin position="54"/>
        <end position="66"/>
    </location>
</feature>
<dbReference type="AlphaFoldDB" id="A0AAE0HJR2"/>
<dbReference type="GO" id="GO:1990112">
    <property type="term" value="C:RQC complex"/>
    <property type="evidence" value="ECO:0007669"/>
    <property type="project" value="TreeGrafter"/>
</dbReference>
<reference evidence="2" key="1">
    <citation type="journal article" date="2023" name="Mol. Phylogenet. Evol.">
        <title>Genome-scale phylogeny and comparative genomics of the fungal order Sordariales.</title>
        <authorList>
            <person name="Hensen N."/>
            <person name="Bonometti L."/>
            <person name="Westerberg I."/>
            <person name="Brannstrom I.O."/>
            <person name="Guillou S."/>
            <person name="Cros-Aarteil S."/>
            <person name="Calhoun S."/>
            <person name="Haridas S."/>
            <person name="Kuo A."/>
            <person name="Mondo S."/>
            <person name="Pangilinan J."/>
            <person name="Riley R."/>
            <person name="LaButti K."/>
            <person name="Andreopoulos B."/>
            <person name="Lipzen A."/>
            <person name="Chen C."/>
            <person name="Yan M."/>
            <person name="Daum C."/>
            <person name="Ng V."/>
            <person name="Clum A."/>
            <person name="Steindorff A."/>
            <person name="Ohm R.A."/>
            <person name="Martin F."/>
            <person name="Silar P."/>
            <person name="Natvig D.O."/>
            <person name="Lalanne C."/>
            <person name="Gautier V."/>
            <person name="Ament-Velasquez S.L."/>
            <person name="Kruys A."/>
            <person name="Hutchinson M.I."/>
            <person name="Powell A.J."/>
            <person name="Barry K."/>
            <person name="Miller A.N."/>
            <person name="Grigoriev I.V."/>
            <person name="Debuchy R."/>
            <person name="Gladieux P."/>
            <person name="Hiltunen Thoren M."/>
            <person name="Johannesson H."/>
        </authorList>
    </citation>
    <scope>NUCLEOTIDE SEQUENCE</scope>
    <source>
        <strain evidence="2">CBS 168.71</strain>
    </source>
</reference>
<feature type="compositionally biased region" description="Basic residues" evidence="1">
    <location>
        <begin position="1"/>
        <end position="10"/>
    </location>
</feature>
<dbReference type="RefSeq" id="XP_062661378.1">
    <property type="nucleotide sequence ID" value="XM_062800136.1"/>
</dbReference>
<dbReference type="EMBL" id="JAUEPN010000003">
    <property type="protein sequence ID" value="KAK3297864.1"/>
    <property type="molecule type" value="Genomic_DNA"/>
</dbReference>
<comment type="caution">
    <text evidence="2">The sequence shown here is derived from an EMBL/GenBank/DDBJ whole genome shotgun (WGS) entry which is preliminary data.</text>
</comment>
<protein>
    <submittedName>
        <fullName evidence="2">Transcriptional repressor TCF25-domain-containing protein</fullName>
    </submittedName>
</protein>
<accession>A0AAE0HJR2</accession>
<feature type="region of interest" description="Disordered" evidence="1">
    <location>
        <begin position="1"/>
        <end position="113"/>
    </location>
</feature>
<dbReference type="Pfam" id="PF04910">
    <property type="entry name" value="Tcf25"/>
    <property type="match status" value="1"/>
</dbReference>
<dbReference type="PANTHER" id="PTHR22684:SF0">
    <property type="entry name" value="RIBOSOME QUALITY CONTROL COMPLEX SUBUNIT TCF25"/>
    <property type="match status" value="1"/>
</dbReference>
<dbReference type="PANTHER" id="PTHR22684">
    <property type="entry name" value="NULP1-RELATED"/>
    <property type="match status" value="1"/>
</dbReference>
<organism evidence="2 3">
    <name type="scientific">Chaetomium fimeti</name>
    <dbReference type="NCBI Taxonomy" id="1854472"/>
    <lineage>
        <taxon>Eukaryota</taxon>
        <taxon>Fungi</taxon>
        <taxon>Dikarya</taxon>
        <taxon>Ascomycota</taxon>
        <taxon>Pezizomycotina</taxon>
        <taxon>Sordariomycetes</taxon>
        <taxon>Sordariomycetidae</taxon>
        <taxon>Sordariales</taxon>
        <taxon>Chaetomiaceae</taxon>
        <taxon>Chaetomium</taxon>
    </lineage>
</organism>